<dbReference type="NCBIfam" id="TIGR01643">
    <property type="entry name" value="YD_repeat_2x"/>
    <property type="match status" value="1"/>
</dbReference>
<dbReference type="InterPro" id="IPR031325">
    <property type="entry name" value="RHS_repeat"/>
</dbReference>
<organism evidence="1 2">
    <name type="scientific">Streptomyces chryseus</name>
    <dbReference type="NCBI Taxonomy" id="68186"/>
    <lineage>
        <taxon>Bacteria</taxon>
        <taxon>Bacillati</taxon>
        <taxon>Actinomycetota</taxon>
        <taxon>Actinomycetes</taxon>
        <taxon>Kitasatosporales</taxon>
        <taxon>Streptomycetaceae</taxon>
        <taxon>Streptomyces</taxon>
    </lineage>
</organism>
<evidence type="ECO:0000313" key="2">
    <source>
        <dbReference type="Proteomes" id="UP000599437"/>
    </source>
</evidence>
<reference evidence="2" key="1">
    <citation type="journal article" date="2019" name="Int. J. Syst. Evol. Microbiol.">
        <title>The Global Catalogue of Microorganisms (GCM) 10K type strain sequencing project: providing services to taxonomists for standard genome sequencing and annotation.</title>
        <authorList>
            <consortium name="The Broad Institute Genomics Platform"/>
            <consortium name="The Broad Institute Genome Sequencing Center for Infectious Disease"/>
            <person name="Wu L."/>
            <person name="Ma J."/>
        </authorList>
    </citation>
    <scope>NUCLEOTIDE SEQUENCE [LARGE SCALE GENOMIC DNA]</scope>
    <source>
        <strain evidence="2">JCM 4737</strain>
    </source>
</reference>
<protein>
    <recommendedName>
        <fullName evidence="3">YD repeat-containing protein</fullName>
    </recommendedName>
</protein>
<name>A0ABQ3EB37_9ACTN</name>
<sequence>MGLRTYTGTRIRAAGAVRYEHDAAGRIRLRQKPRLSRKPDTWRYTWDAQDRLVSVLTPDGTTWRYQYDP</sequence>
<gene>
    <name evidence="1" type="ORF">GCM10010346_64680</name>
</gene>
<accession>A0ABQ3EB37</accession>
<dbReference type="Pfam" id="PF05593">
    <property type="entry name" value="RHS_repeat"/>
    <property type="match status" value="1"/>
</dbReference>
<proteinExistence type="predicted"/>
<keyword evidence="2" id="KW-1185">Reference proteome</keyword>
<dbReference type="Gene3D" id="2.180.10.10">
    <property type="entry name" value="RHS repeat-associated core"/>
    <property type="match status" value="1"/>
</dbReference>
<evidence type="ECO:0008006" key="3">
    <source>
        <dbReference type="Google" id="ProtNLM"/>
    </source>
</evidence>
<evidence type="ECO:0000313" key="1">
    <source>
        <dbReference type="EMBL" id="GHB32386.1"/>
    </source>
</evidence>
<dbReference type="EMBL" id="BMVO01000044">
    <property type="protein sequence ID" value="GHB32386.1"/>
    <property type="molecule type" value="Genomic_DNA"/>
</dbReference>
<comment type="caution">
    <text evidence="1">The sequence shown here is derived from an EMBL/GenBank/DDBJ whole genome shotgun (WGS) entry which is preliminary data.</text>
</comment>
<dbReference type="InterPro" id="IPR006530">
    <property type="entry name" value="YD"/>
</dbReference>
<dbReference type="Proteomes" id="UP000599437">
    <property type="component" value="Unassembled WGS sequence"/>
</dbReference>